<sequence>MKKKILLPILIIMVCIIVYFIWSQPSGNTIESREQILNNEIAKGNNWTISKEVEIEGYIISGAYSADNKSTLAIFKPISNNKYKFVKSRNCNNDEIIISRAIINNNNYDLIWFNGAKTQYAEIIYTIDGQIQDTLKYNTTDMDIIYNKNPEKEYTINVRYYDNKGNKYE</sequence>
<keyword evidence="1" id="KW-0812">Transmembrane</keyword>
<proteinExistence type="predicted"/>
<reference evidence="2" key="2">
    <citation type="submission" date="2021-04" db="EMBL/GenBank/DDBJ databases">
        <authorList>
            <person name="Gilroy R."/>
        </authorList>
    </citation>
    <scope>NUCLEOTIDE SEQUENCE</scope>
    <source>
        <strain evidence="2">CHK193-4272</strain>
    </source>
</reference>
<accession>A0A9D1PGS1</accession>
<protein>
    <submittedName>
        <fullName evidence="2">Uncharacterized protein</fullName>
    </submittedName>
</protein>
<dbReference type="AlphaFoldDB" id="A0A9D1PGS1"/>
<reference evidence="2" key="1">
    <citation type="journal article" date="2021" name="PeerJ">
        <title>Extensive microbial diversity within the chicken gut microbiome revealed by metagenomics and culture.</title>
        <authorList>
            <person name="Gilroy R."/>
            <person name="Ravi A."/>
            <person name="Getino M."/>
            <person name="Pursley I."/>
            <person name="Horton D.L."/>
            <person name="Alikhan N.F."/>
            <person name="Baker D."/>
            <person name="Gharbi K."/>
            <person name="Hall N."/>
            <person name="Watson M."/>
            <person name="Adriaenssens E.M."/>
            <person name="Foster-Nyarko E."/>
            <person name="Jarju S."/>
            <person name="Secka A."/>
            <person name="Antonio M."/>
            <person name="Oren A."/>
            <person name="Chaudhuri R.R."/>
            <person name="La Ragione R."/>
            <person name="Hildebrand F."/>
            <person name="Pallen M.J."/>
        </authorList>
    </citation>
    <scope>NUCLEOTIDE SEQUENCE</scope>
    <source>
        <strain evidence="2">CHK193-4272</strain>
    </source>
</reference>
<feature type="transmembrane region" description="Helical" evidence="1">
    <location>
        <begin position="5"/>
        <end position="22"/>
    </location>
</feature>
<keyword evidence="1" id="KW-1133">Transmembrane helix</keyword>
<organism evidence="2 3">
    <name type="scientific">Candidatus Butyricicoccus avistercoris</name>
    <dbReference type="NCBI Taxonomy" id="2838518"/>
    <lineage>
        <taxon>Bacteria</taxon>
        <taxon>Bacillati</taxon>
        <taxon>Bacillota</taxon>
        <taxon>Clostridia</taxon>
        <taxon>Eubacteriales</taxon>
        <taxon>Butyricicoccaceae</taxon>
        <taxon>Butyricicoccus</taxon>
    </lineage>
</organism>
<evidence type="ECO:0000256" key="1">
    <source>
        <dbReference type="SAM" id="Phobius"/>
    </source>
</evidence>
<name>A0A9D1PGS1_9FIRM</name>
<dbReference type="EMBL" id="DXIE01000022">
    <property type="protein sequence ID" value="HIV61836.1"/>
    <property type="molecule type" value="Genomic_DNA"/>
</dbReference>
<comment type="caution">
    <text evidence="2">The sequence shown here is derived from an EMBL/GenBank/DDBJ whole genome shotgun (WGS) entry which is preliminary data.</text>
</comment>
<dbReference type="Proteomes" id="UP000886808">
    <property type="component" value="Unassembled WGS sequence"/>
</dbReference>
<evidence type="ECO:0000313" key="3">
    <source>
        <dbReference type="Proteomes" id="UP000886808"/>
    </source>
</evidence>
<keyword evidence="1" id="KW-0472">Membrane</keyword>
<gene>
    <name evidence="2" type="ORF">H9746_03175</name>
</gene>
<evidence type="ECO:0000313" key="2">
    <source>
        <dbReference type="EMBL" id="HIV61836.1"/>
    </source>
</evidence>